<evidence type="ECO:0000313" key="8">
    <source>
        <dbReference type="Proteomes" id="UP000033483"/>
    </source>
</evidence>
<dbReference type="Gene3D" id="3.50.50.60">
    <property type="entry name" value="FAD/NAD(P)-binding domain"/>
    <property type="match status" value="1"/>
</dbReference>
<dbReference type="InterPro" id="IPR038220">
    <property type="entry name" value="PHOX_C_sf"/>
</dbReference>
<comment type="similarity">
    <text evidence="1">Belongs to the PheA/TfdB FAD monooxygenase family.</text>
</comment>
<evidence type="ECO:0000259" key="6">
    <source>
        <dbReference type="Pfam" id="PF07976"/>
    </source>
</evidence>
<accession>A0A0F4ZFS5</accession>
<gene>
    <name evidence="7" type="ORF">TD95_000906</name>
</gene>
<protein>
    <recommendedName>
        <fullName evidence="9">FAD-binding domain-containing protein</fullName>
    </recommendedName>
</protein>
<evidence type="ECO:0000259" key="5">
    <source>
        <dbReference type="Pfam" id="PF01494"/>
    </source>
</evidence>
<dbReference type="Proteomes" id="UP000033483">
    <property type="component" value="Unassembled WGS sequence"/>
</dbReference>
<dbReference type="Pfam" id="PF01494">
    <property type="entry name" value="FAD_binding_3"/>
    <property type="match status" value="2"/>
</dbReference>
<proteinExistence type="inferred from homology"/>
<keyword evidence="4" id="KW-0560">Oxidoreductase</keyword>
<evidence type="ECO:0000256" key="3">
    <source>
        <dbReference type="ARBA" id="ARBA00022827"/>
    </source>
</evidence>
<dbReference type="GO" id="GO:0016709">
    <property type="term" value="F:oxidoreductase activity, acting on paired donors, with incorporation or reduction of molecular oxygen, NAD(P)H as one donor, and incorporation of one atom of oxygen"/>
    <property type="evidence" value="ECO:0007669"/>
    <property type="project" value="UniProtKB-ARBA"/>
</dbReference>
<evidence type="ECO:0000313" key="7">
    <source>
        <dbReference type="EMBL" id="KKA28976.1"/>
    </source>
</evidence>
<dbReference type="OrthoDB" id="1716816at2759"/>
<comment type="caution">
    <text evidence="7">The sequence shown here is derived from an EMBL/GenBank/DDBJ whole genome shotgun (WGS) entry which is preliminary data.</text>
</comment>
<dbReference type="Gene3D" id="3.40.30.20">
    <property type="match status" value="1"/>
</dbReference>
<organism evidence="7 8">
    <name type="scientific">Thielaviopsis punctulata</name>
    <dbReference type="NCBI Taxonomy" id="72032"/>
    <lineage>
        <taxon>Eukaryota</taxon>
        <taxon>Fungi</taxon>
        <taxon>Dikarya</taxon>
        <taxon>Ascomycota</taxon>
        <taxon>Pezizomycotina</taxon>
        <taxon>Sordariomycetes</taxon>
        <taxon>Hypocreomycetidae</taxon>
        <taxon>Microascales</taxon>
        <taxon>Ceratocystidaceae</taxon>
        <taxon>Thielaviopsis</taxon>
    </lineage>
</organism>
<dbReference type="PANTHER" id="PTHR43004">
    <property type="entry name" value="TRK SYSTEM POTASSIUM UPTAKE PROTEIN"/>
    <property type="match status" value="1"/>
</dbReference>
<dbReference type="Pfam" id="PF07976">
    <property type="entry name" value="Phe_hydrox_dim"/>
    <property type="match status" value="1"/>
</dbReference>
<feature type="domain" description="FAD-binding" evidence="5">
    <location>
        <begin position="216"/>
        <end position="422"/>
    </location>
</feature>
<dbReference type="InterPro" id="IPR012941">
    <property type="entry name" value="Phe_hydrox_C_dim_dom"/>
</dbReference>
<dbReference type="InterPro" id="IPR036188">
    <property type="entry name" value="FAD/NAD-bd_sf"/>
</dbReference>
<dbReference type="PRINTS" id="PR00420">
    <property type="entry name" value="RNGMNOXGNASE"/>
</dbReference>
<dbReference type="SUPFAM" id="SSF52833">
    <property type="entry name" value="Thioredoxin-like"/>
    <property type="match status" value="1"/>
</dbReference>
<feature type="domain" description="Phenol hydroxylase-like C-terminal dimerisation" evidence="6">
    <location>
        <begin position="465"/>
        <end position="675"/>
    </location>
</feature>
<evidence type="ECO:0000256" key="4">
    <source>
        <dbReference type="ARBA" id="ARBA00023002"/>
    </source>
</evidence>
<keyword evidence="8" id="KW-1185">Reference proteome</keyword>
<dbReference type="InterPro" id="IPR036249">
    <property type="entry name" value="Thioredoxin-like_sf"/>
</dbReference>
<reference evidence="7 8" key="1">
    <citation type="submission" date="2015-03" db="EMBL/GenBank/DDBJ databases">
        <authorList>
            <person name="Radwan O."/>
            <person name="Al-Naeli F.A."/>
            <person name="Rendon G.A."/>
            <person name="Fields C."/>
        </authorList>
    </citation>
    <scope>NUCLEOTIDE SEQUENCE [LARGE SCALE GENOMIC DNA]</scope>
    <source>
        <strain evidence="7">CR-DP1</strain>
    </source>
</reference>
<evidence type="ECO:0000256" key="2">
    <source>
        <dbReference type="ARBA" id="ARBA00022630"/>
    </source>
</evidence>
<dbReference type="GO" id="GO:0071949">
    <property type="term" value="F:FAD binding"/>
    <property type="evidence" value="ECO:0007669"/>
    <property type="project" value="InterPro"/>
</dbReference>
<dbReference type="EMBL" id="LAEV01001072">
    <property type="protein sequence ID" value="KKA28976.1"/>
    <property type="molecule type" value="Genomic_DNA"/>
</dbReference>
<feature type="domain" description="FAD-binding" evidence="5">
    <location>
        <begin position="40"/>
        <end position="126"/>
    </location>
</feature>
<dbReference type="PANTHER" id="PTHR43004:SF15">
    <property type="entry name" value="MONOOXYGENASE, PUTATIVE (AFU_ORTHOLOGUE AFUA_6G03030)-RELATED"/>
    <property type="match status" value="1"/>
</dbReference>
<sequence length="676" mass="75039">MSSLLKSLRKLYSRTSSPNRTVPEKAPTGSEKLRLTSSQCDVLIIGAGPSGLMLALWLARMGVSARIVDKRTDKIYSGQADGFHARTLEILDSFGVGERVWKEGYRIQEFCFWNPDANGTLQRVQRGPDLIQGISRFSESILHQGRLEMFLTDAIAISAQTPSEAIAVEHCVVPTQLTIDESAVSDPAAYPSGMLKDLGRKKVQALGEDIMVGPREEVVRAKYVVGCDGAHSWTRKTLGDDYKMVGESTDHIWGVIDIVPITDFPDIRNRCVIYSKSDGNMMVIPRENRLVRLYIQLNKVSTCTNDNGRLDRSGISPKDIISAAKKIMAPYKLEYHYYDWWAAYQIGQRVGNHFSKLDRVFLAGDAVHTHSPKAGQGMNVSMQDTYNLGWKLGLVCRNLAPRSILSTYDAERRANAQSLIDFDQKFSKLFTEKPPVDAAGEIGVSLAELERMFKEGYMFTSGIGIKYAPSTITQAAPKGIATKCIPGSRIPSVTIHNQWDARPWDLHHRMPSDGRFRIFVFSGCITSSDSAALERTNALGGFIQDTLQAKYGRLTLSAAPDVHTNGGRFAGDTAQVSVLDVILVHSGDRAVLQPLQDVHEVYRPFDEKLGWDYEHVFVDDVNILNGVHSRAYENLGIGESGAVVVVRPDGYIGLVTDLEERSYVTLEGYFDRILIH</sequence>
<keyword evidence="3" id="KW-0274">FAD</keyword>
<dbReference type="AlphaFoldDB" id="A0A0F4ZFS5"/>
<dbReference type="InterPro" id="IPR002938">
    <property type="entry name" value="FAD-bd"/>
</dbReference>
<keyword evidence="2" id="KW-0285">Flavoprotein</keyword>
<evidence type="ECO:0000256" key="1">
    <source>
        <dbReference type="ARBA" id="ARBA00007801"/>
    </source>
</evidence>
<dbReference type="Gene3D" id="3.30.9.10">
    <property type="entry name" value="D-Amino Acid Oxidase, subunit A, domain 2"/>
    <property type="match status" value="1"/>
</dbReference>
<dbReference type="InterPro" id="IPR050641">
    <property type="entry name" value="RIFMO-like"/>
</dbReference>
<dbReference type="SUPFAM" id="SSF51905">
    <property type="entry name" value="FAD/NAD(P)-binding domain"/>
    <property type="match status" value="1"/>
</dbReference>
<dbReference type="SUPFAM" id="SSF54373">
    <property type="entry name" value="FAD-linked reductases, C-terminal domain"/>
    <property type="match status" value="1"/>
</dbReference>
<name>A0A0F4ZFS5_9PEZI</name>
<dbReference type="CDD" id="cd02979">
    <property type="entry name" value="PHOX_C"/>
    <property type="match status" value="1"/>
</dbReference>
<evidence type="ECO:0008006" key="9">
    <source>
        <dbReference type="Google" id="ProtNLM"/>
    </source>
</evidence>